<dbReference type="Gene3D" id="3.30.470.30">
    <property type="entry name" value="DNA ligase/mRNA capping enzyme"/>
    <property type="match status" value="1"/>
</dbReference>
<dbReference type="Pfam" id="PF01068">
    <property type="entry name" value="DNA_ligase_A_M"/>
    <property type="match status" value="1"/>
</dbReference>
<evidence type="ECO:0000259" key="3">
    <source>
        <dbReference type="PROSITE" id="PS50160"/>
    </source>
</evidence>
<evidence type="ECO:0000256" key="2">
    <source>
        <dbReference type="ARBA" id="ARBA00022598"/>
    </source>
</evidence>
<dbReference type="SUPFAM" id="SSF56091">
    <property type="entry name" value="DNA ligase/mRNA capping enzyme, catalytic domain"/>
    <property type="match status" value="1"/>
</dbReference>
<name>A0A1L8CT11_9THEO</name>
<dbReference type="Proteomes" id="UP000187485">
    <property type="component" value="Unassembled WGS sequence"/>
</dbReference>
<dbReference type="PANTHER" id="PTHR45674">
    <property type="entry name" value="DNA LIGASE 1/3 FAMILY MEMBER"/>
    <property type="match status" value="1"/>
</dbReference>
<evidence type="ECO:0000313" key="5">
    <source>
        <dbReference type="Proteomes" id="UP000187485"/>
    </source>
</evidence>
<dbReference type="EMBL" id="BDJK01000009">
    <property type="protein sequence ID" value="GAV22070.1"/>
    <property type="molecule type" value="Genomic_DNA"/>
</dbReference>
<dbReference type="STRING" id="870242.cpu_05800"/>
<comment type="caution">
    <text evidence="4">The sequence shown here is derived from an EMBL/GenBank/DDBJ whole genome shotgun (WGS) entry which is preliminary data.</text>
</comment>
<dbReference type="GO" id="GO:0006310">
    <property type="term" value="P:DNA recombination"/>
    <property type="evidence" value="ECO:0007669"/>
    <property type="project" value="InterPro"/>
</dbReference>
<dbReference type="PROSITE" id="PS50160">
    <property type="entry name" value="DNA_LIGASE_A3"/>
    <property type="match status" value="1"/>
</dbReference>
<dbReference type="PROSITE" id="PS00697">
    <property type="entry name" value="DNA_LIGASE_A1"/>
    <property type="match status" value="1"/>
</dbReference>
<dbReference type="Gene3D" id="3.30.1490.70">
    <property type="match status" value="1"/>
</dbReference>
<dbReference type="InterPro" id="IPR012310">
    <property type="entry name" value="DNA_ligase_ATP-dep_cent"/>
</dbReference>
<evidence type="ECO:0000313" key="4">
    <source>
        <dbReference type="EMBL" id="GAV22070.1"/>
    </source>
</evidence>
<dbReference type="GO" id="GO:0006281">
    <property type="term" value="P:DNA repair"/>
    <property type="evidence" value="ECO:0007669"/>
    <property type="project" value="InterPro"/>
</dbReference>
<accession>A0A1L8CT11</accession>
<keyword evidence="2" id="KW-0436">Ligase</keyword>
<dbReference type="GO" id="GO:0003910">
    <property type="term" value="F:DNA ligase (ATP) activity"/>
    <property type="evidence" value="ECO:0007669"/>
    <property type="project" value="InterPro"/>
</dbReference>
<dbReference type="InterPro" id="IPR016059">
    <property type="entry name" value="DNA_ligase_ATP-dep_CS"/>
</dbReference>
<dbReference type="AlphaFoldDB" id="A0A1L8CT11"/>
<dbReference type="InterPro" id="IPR050191">
    <property type="entry name" value="ATP-dep_DNA_ligase"/>
</dbReference>
<gene>
    <name evidence="4" type="ORF">cpu_05800</name>
</gene>
<proteinExistence type="inferred from homology"/>
<protein>
    <recommendedName>
        <fullName evidence="3">ATP-dependent DNA ligase family profile domain-containing protein</fullName>
    </recommendedName>
</protein>
<comment type="similarity">
    <text evidence="1">Belongs to the ATP-dependent DNA ligase family.</text>
</comment>
<organism evidence="4 5">
    <name type="scientific">Carboxydothermus pertinax</name>
    <dbReference type="NCBI Taxonomy" id="870242"/>
    <lineage>
        <taxon>Bacteria</taxon>
        <taxon>Bacillati</taxon>
        <taxon>Bacillota</taxon>
        <taxon>Clostridia</taxon>
        <taxon>Thermoanaerobacterales</taxon>
        <taxon>Thermoanaerobacteraceae</taxon>
        <taxon>Carboxydothermus</taxon>
    </lineage>
</organism>
<reference evidence="5" key="1">
    <citation type="submission" date="2016-12" db="EMBL/GenBank/DDBJ databases">
        <title>Draft Genome Sequences od Carboxydothermus pertinax and islandicus, Hydrogenogenic Carboxydotrophic Bacteria.</title>
        <authorList>
            <person name="Fukuyama Y."/>
            <person name="Ohmae K."/>
            <person name="Yoneda Y."/>
            <person name="Yoshida T."/>
            <person name="Sako Y."/>
        </authorList>
    </citation>
    <scope>NUCLEOTIDE SEQUENCE [LARGE SCALE GENOMIC DNA]</scope>
    <source>
        <strain evidence="5">Ug1</strain>
    </source>
</reference>
<keyword evidence="5" id="KW-1185">Reference proteome</keyword>
<evidence type="ECO:0000256" key="1">
    <source>
        <dbReference type="ARBA" id="ARBA00007572"/>
    </source>
</evidence>
<sequence>MLLEEREAPFDDSSWLFEYKWDGFRCLVFIEKEVKLISRNGKNLALSFPQLTEVKTFFPQDTVLDGEIIWGEGKKGSFSKLLGFSKKEENIFLVIFDVLRFSGKNLLTTPLIERKSFLKDLPSPFKIAPYVLEKGKDFFNKAALENYEGIVAKKISSFYYPGKRTALWLKIKNFTKENFLLTKVFIKQGKVESLMVFDQKTNNSYKIPFWGQNDLLNLLTPIVKEKNPGEITLYPLLEVSIQYLEKTPGGLRHPKIVGFSPANGGNNGFK</sequence>
<dbReference type="GO" id="GO:0005524">
    <property type="term" value="F:ATP binding"/>
    <property type="evidence" value="ECO:0007669"/>
    <property type="project" value="InterPro"/>
</dbReference>
<feature type="domain" description="ATP-dependent DNA ligase family profile" evidence="3">
    <location>
        <begin position="84"/>
        <end position="172"/>
    </location>
</feature>
<dbReference type="PANTHER" id="PTHR45674:SF4">
    <property type="entry name" value="DNA LIGASE 1"/>
    <property type="match status" value="1"/>
</dbReference>